<keyword evidence="7" id="KW-1278">Translocase</keyword>
<evidence type="ECO:0000256" key="7">
    <source>
        <dbReference type="ARBA" id="ARBA00022967"/>
    </source>
</evidence>
<keyword evidence="4" id="KW-0677">Repeat</keyword>
<dbReference type="GO" id="GO:0005886">
    <property type="term" value="C:plasma membrane"/>
    <property type="evidence" value="ECO:0007669"/>
    <property type="project" value="UniProtKB-SubCell"/>
</dbReference>
<dbReference type="FunFam" id="3.40.50.300:FF:000127">
    <property type="entry name" value="Ribose import ATP-binding protein RbsA"/>
    <property type="match status" value="1"/>
</dbReference>
<dbReference type="Gene3D" id="3.40.50.300">
    <property type="entry name" value="P-loop containing nucleotide triphosphate hydrolases"/>
    <property type="match status" value="1"/>
</dbReference>
<dbReference type="SMART" id="SM00382">
    <property type="entry name" value="AAA"/>
    <property type="match status" value="1"/>
</dbReference>
<evidence type="ECO:0000256" key="6">
    <source>
        <dbReference type="ARBA" id="ARBA00022840"/>
    </source>
</evidence>
<dbReference type="PANTHER" id="PTHR43790">
    <property type="entry name" value="CARBOHYDRATE TRANSPORT ATP-BINDING PROTEIN MG119-RELATED"/>
    <property type="match status" value="1"/>
</dbReference>
<gene>
    <name evidence="10" type="ORF">J416_08539</name>
</gene>
<evidence type="ECO:0000256" key="2">
    <source>
        <dbReference type="ARBA" id="ARBA00022448"/>
    </source>
</evidence>
<evidence type="ECO:0000259" key="9">
    <source>
        <dbReference type="PROSITE" id="PS50893"/>
    </source>
</evidence>
<dbReference type="RefSeq" id="WP_003468270.1">
    <property type="nucleotide sequence ID" value="NZ_APML01000028.1"/>
</dbReference>
<organism evidence="10 11">
    <name type="scientific">Gracilibacillus halophilus YIM-C55.5</name>
    <dbReference type="NCBI Taxonomy" id="1308866"/>
    <lineage>
        <taxon>Bacteria</taxon>
        <taxon>Bacillati</taxon>
        <taxon>Bacillota</taxon>
        <taxon>Bacilli</taxon>
        <taxon>Bacillales</taxon>
        <taxon>Bacillaceae</taxon>
        <taxon>Gracilibacillus</taxon>
    </lineage>
</organism>
<dbReference type="EMBL" id="APML01000028">
    <property type="protein sequence ID" value="ENH96880.1"/>
    <property type="molecule type" value="Genomic_DNA"/>
</dbReference>
<protein>
    <submittedName>
        <fullName evidence="10">ABC transporter</fullName>
    </submittedName>
</protein>
<dbReference type="InterPro" id="IPR027417">
    <property type="entry name" value="P-loop_NTPase"/>
</dbReference>
<dbReference type="InterPro" id="IPR003439">
    <property type="entry name" value="ABC_transporter-like_ATP-bd"/>
</dbReference>
<keyword evidence="11" id="KW-1185">Reference proteome</keyword>
<evidence type="ECO:0000256" key="3">
    <source>
        <dbReference type="ARBA" id="ARBA00022475"/>
    </source>
</evidence>
<dbReference type="SUPFAM" id="SSF52540">
    <property type="entry name" value="P-loop containing nucleoside triphosphate hydrolases"/>
    <property type="match status" value="1"/>
</dbReference>
<dbReference type="PANTHER" id="PTHR43790:SF9">
    <property type="entry name" value="GALACTOFURANOSE TRANSPORTER ATP-BINDING PROTEIN YTFR"/>
    <property type="match status" value="1"/>
</dbReference>
<dbReference type="Pfam" id="PF00005">
    <property type="entry name" value="ABC_tran"/>
    <property type="match status" value="1"/>
</dbReference>
<name>N4WR11_9BACI</name>
<keyword evidence="6" id="KW-0067">ATP-binding</keyword>
<sequence length="299" mass="33290">MTDILEFQNVTKEFPGVKALQNVNFQITKGEVHGLVGENGAGKSTLMKILSGVYQPTTGDIYLEGDKVNFTNPKQAQNLGVSIIHQEFSLIPYLNAVDNIYLGREIRKGNGLLNKALMKERTKETLHKLNAHINIDTPVANLSIAEQQFIEIAKAISIDCKILIFDEPTASLTGKEVEDLFRLIDTLKAEGVTIIYISHHLEEILRMCDRITCLRDGEWVNSKSISETNKDDMVKMMVGRDVNNNFPASNTSIENNEQLLAVKRLSNDYVNNVQFTIKKGEILGIAGLVGSGELKPFEL</sequence>
<keyword evidence="3" id="KW-1003">Cell membrane</keyword>
<evidence type="ECO:0000256" key="4">
    <source>
        <dbReference type="ARBA" id="ARBA00022737"/>
    </source>
</evidence>
<evidence type="ECO:0000313" key="11">
    <source>
        <dbReference type="Proteomes" id="UP000012283"/>
    </source>
</evidence>
<dbReference type="Proteomes" id="UP000012283">
    <property type="component" value="Unassembled WGS sequence"/>
</dbReference>
<dbReference type="GO" id="GO:0005524">
    <property type="term" value="F:ATP binding"/>
    <property type="evidence" value="ECO:0007669"/>
    <property type="project" value="UniProtKB-KW"/>
</dbReference>
<comment type="caution">
    <text evidence="10">The sequence shown here is derived from an EMBL/GenBank/DDBJ whole genome shotgun (WGS) entry which is preliminary data.</text>
</comment>
<proteinExistence type="predicted"/>
<evidence type="ECO:0000256" key="5">
    <source>
        <dbReference type="ARBA" id="ARBA00022741"/>
    </source>
</evidence>
<dbReference type="AlphaFoldDB" id="N4WR11"/>
<dbReference type="eggNOG" id="COG1129">
    <property type="taxonomic scope" value="Bacteria"/>
</dbReference>
<reference evidence="10 11" key="1">
    <citation type="submission" date="2013-03" db="EMBL/GenBank/DDBJ databases">
        <title>Draft genome sequence of Gracibacillus halophilus YIM-C55.5, a moderately halophilic and thermophilic organism from the Xiaochaidamu salt lake.</title>
        <authorList>
            <person name="Sugumar T."/>
            <person name="Polireddy D.R."/>
            <person name="Antony A."/>
            <person name="Madhava Y.R."/>
            <person name="Sivakumar N."/>
        </authorList>
    </citation>
    <scope>NUCLEOTIDE SEQUENCE [LARGE SCALE GENOMIC DNA]</scope>
    <source>
        <strain evidence="10 11">YIM-C55.5</strain>
    </source>
</reference>
<keyword evidence="5" id="KW-0547">Nucleotide-binding</keyword>
<dbReference type="InterPro" id="IPR050107">
    <property type="entry name" value="ABC_carbohydrate_import_ATPase"/>
</dbReference>
<accession>N4WR11</accession>
<dbReference type="GO" id="GO:0016887">
    <property type="term" value="F:ATP hydrolysis activity"/>
    <property type="evidence" value="ECO:0007669"/>
    <property type="project" value="InterPro"/>
</dbReference>
<keyword evidence="8" id="KW-0472">Membrane</keyword>
<dbReference type="PROSITE" id="PS50893">
    <property type="entry name" value="ABC_TRANSPORTER_2"/>
    <property type="match status" value="1"/>
</dbReference>
<evidence type="ECO:0000313" key="10">
    <source>
        <dbReference type="EMBL" id="ENH96880.1"/>
    </source>
</evidence>
<dbReference type="CDD" id="cd03216">
    <property type="entry name" value="ABC_Carb_Monos_I"/>
    <property type="match status" value="1"/>
</dbReference>
<dbReference type="PATRIC" id="fig|1308866.3.peg.1730"/>
<comment type="subcellular location">
    <subcellularLocation>
        <location evidence="1">Cell membrane</location>
        <topology evidence="1">Peripheral membrane protein</topology>
    </subcellularLocation>
</comment>
<keyword evidence="2" id="KW-0813">Transport</keyword>
<dbReference type="STRING" id="1308866.J416_08539"/>
<evidence type="ECO:0000256" key="1">
    <source>
        <dbReference type="ARBA" id="ARBA00004202"/>
    </source>
</evidence>
<feature type="domain" description="ABC transporter" evidence="9">
    <location>
        <begin position="5"/>
        <end position="241"/>
    </location>
</feature>
<evidence type="ECO:0000256" key="8">
    <source>
        <dbReference type="ARBA" id="ARBA00023136"/>
    </source>
</evidence>
<dbReference type="InterPro" id="IPR003593">
    <property type="entry name" value="AAA+_ATPase"/>
</dbReference>